<feature type="compositionally biased region" description="Low complexity" evidence="4">
    <location>
        <begin position="1"/>
        <end position="10"/>
    </location>
</feature>
<dbReference type="PROSITE" id="PS50005">
    <property type="entry name" value="TPR"/>
    <property type="match status" value="1"/>
</dbReference>
<feature type="compositionally biased region" description="Low complexity" evidence="4">
    <location>
        <begin position="469"/>
        <end position="521"/>
    </location>
</feature>
<dbReference type="Gene3D" id="1.25.40.10">
    <property type="entry name" value="Tetratricopeptide repeat domain"/>
    <property type="match status" value="1"/>
</dbReference>
<evidence type="ECO:0000256" key="4">
    <source>
        <dbReference type="SAM" id="MobiDB-lite"/>
    </source>
</evidence>
<feature type="repeat" description="TPR" evidence="3">
    <location>
        <begin position="785"/>
        <end position="818"/>
    </location>
</feature>
<feature type="compositionally biased region" description="Low complexity" evidence="4">
    <location>
        <begin position="131"/>
        <end position="165"/>
    </location>
</feature>
<feature type="compositionally biased region" description="Pro residues" evidence="4">
    <location>
        <begin position="557"/>
        <end position="573"/>
    </location>
</feature>
<evidence type="ECO:0000313" key="6">
    <source>
        <dbReference type="EMBL" id="QSQ10866.1"/>
    </source>
</evidence>
<name>A0ABX7MX43_9BACT</name>
<dbReference type="PROSITE" id="PS50076">
    <property type="entry name" value="DNAJ_2"/>
    <property type="match status" value="1"/>
</dbReference>
<dbReference type="PANTHER" id="PTHR45188:SF2">
    <property type="entry name" value="DNAJ HOMOLOG SUBFAMILY C MEMBER 7"/>
    <property type="match status" value="1"/>
</dbReference>
<keyword evidence="1" id="KW-0677">Repeat</keyword>
<reference evidence="6 7" key="1">
    <citation type="submission" date="2021-02" db="EMBL/GenBank/DDBJ databases">
        <title>De Novo genome assembly of isolated myxobacteria.</title>
        <authorList>
            <person name="Stevens D.C."/>
        </authorList>
    </citation>
    <scope>NUCLEOTIDE SEQUENCE [LARGE SCALE GENOMIC DNA]</scope>
    <source>
        <strain evidence="6 7">SCHIC003</strain>
    </source>
</reference>
<evidence type="ECO:0000256" key="1">
    <source>
        <dbReference type="ARBA" id="ARBA00022737"/>
    </source>
</evidence>
<evidence type="ECO:0000313" key="7">
    <source>
        <dbReference type="Proteomes" id="UP000663090"/>
    </source>
</evidence>
<feature type="compositionally biased region" description="Low complexity" evidence="4">
    <location>
        <begin position="79"/>
        <end position="109"/>
    </location>
</feature>
<dbReference type="SMART" id="SM00271">
    <property type="entry name" value="DnaJ"/>
    <property type="match status" value="1"/>
</dbReference>
<dbReference type="Pfam" id="PF13432">
    <property type="entry name" value="TPR_16"/>
    <property type="match status" value="1"/>
</dbReference>
<feature type="compositionally biased region" description="Low complexity" evidence="4">
    <location>
        <begin position="49"/>
        <end position="67"/>
    </location>
</feature>
<keyword evidence="7" id="KW-1185">Reference proteome</keyword>
<evidence type="ECO:0000259" key="5">
    <source>
        <dbReference type="PROSITE" id="PS50076"/>
    </source>
</evidence>
<dbReference type="InterPro" id="IPR011990">
    <property type="entry name" value="TPR-like_helical_dom_sf"/>
</dbReference>
<dbReference type="SMART" id="SM00028">
    <property type="entry name" value="TPR"/>
    <property type="match status" value="2"/>
</dbReference>
<feature type="region of interest" description="Disordered" evidence="4">
    <location>
        <begin position="1"/>
        <end position="67"/>
    </location>
</feature>
<dbReference type="Gene3D" id="1.10.287.110">
    <property type="entry name" value="DnaJ domain"/>
    <property type="match status" value="1"/>
</dbReference>
<dbReference type="InterPro" id="IPR025497">
    <property type="entry name" value="PatA-like_N"/>
</dbReference>
<feature type="region of interest" description="Disordered" evidence="4">
    <location>
        <begin position="79"/>
        <end position="202"/>
    </location>
</feature>
<gene>
    <name evidence="6" type="ORF">JY572_20780</name>
</gene>
<dbReference type="InterPro" id="IPR019734">
    <property type="entry name" value="TPR_rpt"/>
</dbReference>
<dbReference type="EMBL" id="CP071091">
    <property type="protein sequence ID" value="QSQ10866.1"/>
    <property type="molecule type" value="Genomic_DNA"/>
</dbReference>
<feature type="compositionally biased region" description="Low complexity" evidence="4">
    <location>
        <begin position="173"/>
        <end position="202"/>
    </location>
</feature>
<dbReference type="PRINTS" id="PR00625">
    <property type="entry name" value="JDOMAIN"/>
</dbReference>
<feature type="compositionally biased region" description="Low complexity" evidence="4">
    <location>
        <begin position="528"/>
        <end position="556"/>
    </location>
</feature>
<feature type="domain" description="J" evidence="5">
    <location>
        <begin position="624"/>
        <end position="695"/>
    </location>
</feature>
<dbReference type="CDD" id="cd06257">
    <property type="entry name" value="DnaJ"/>
    <property type="match status" value="1"/>
</dbReference>
<dbReference type="Proteomes" id="UP000663090">
    <property type="component" value="Chromosome"/>
</dbReference>
<feature type="compositionally biased region" description="Low complexity" evidence="4">
    <location>
        <begin position="25"/>
        <end position="34"/>
    </location>
</feature>
<keyword evidence="2 3" id="KW-0802">TPR repeat</keyword>
<evidence type="ECO:0000256" key="2">
    <source>
        <dbReference type="ARBA" id="ARBA00022803"/>
    </source>
</evidence>
<dbReference type="InterPro" id="IPR001623">
    <property type="entry name" value="DnaJ_domain"/>
</dbReference>
<organism evidence="6 7">
    <name type="scientific">Myxococcus landrumensis</name>
    <dbReference type="NCBI Taxonomy" id="2813577"/>
    <lineage>
        <taxon>Bacteria</taxon>
        <taxon>Pseudomonadati</taxon>
        <taxon>Myxococcota</taxon>
        <taxon>Myxococcia</taxon>
        <taxon>Myxococcales</taxon>
        <taxon>Cystobacterineae</taxon>
        <taxon>Myxococcaceae</taxon>
        <taxon>Myxococcus</taxon>
    </lineage>
</organism>
<dbReference type="InterPro" id="IPR036869">
    <property type="entry name" value="J_dom_sf"/>
</dbReference>
<dbReference type="SUPFAM" id="SSF46565">
    <property type="entry name" value="Chaperone J-domain"/>
    <property type="match status" value="1"/>
</dbReference>
<accession>A0ABX7MX43</accession>
<dbReference type="PANTHER" id="PTHR45188">
    <property type="entry name" value="DNAJ PROTEIN P58IPK HOMOLOG"/>
    <property type="match status" value="1"/>
</dbReference>
<dbReference type="SUPFAM" id="SSF48452">
    <property type="entry name" value="TPR-like"/>
    <property type="match status" value="1"/>
</dbReference>
<protein>
    <submittedName>
        <fullName evidence="6">DnaJ domain-containing protein</fullName>
    </submittedName>
</protein>
<evidence type="ECO:0000256" key="3">
    <source>
        <dbReference type="PROSITE-ProRule" id="PRU00339"/>
    </source>
</evidence>
<sequence>MAGPGAAPTAGPRPAPQAGPGGVPMAGPGTAPTAGPRPAPQAGPGGVPMAGPGVAPQAGPGGAPMAAGPAMANPGAAPMAGPGAVARGAPGTAPTAGPGVRPGDPRVPGNPAHIAQQGARPGVPGPGTTHPAPGQPSAPGAPQAAGVRPAGAPGASPHPGAPQAPTVGATAQAGVPPTGARPAGAPGAAQVPPGGVSAPQAPVAPTAPVAAVATEGSPYAMPSQGSLDQTSPLNLYGRIASAEQTGLITLTLPDRVTQIHFRKGNPEFVDSTHPEDALGTSLMGAKLLVPEQLQQAEASKDRFGGDLLAALFGLGLLQPASAFAILAQRASSILFKGLRAEVGTFTFELRELAGNKAMPLGNRWAVLSDTVRRMPSTDIKRRLMPVLQLPIMKSGGMVPASDLRLTPHEVRALTVIDGVRSVSQLLNDFPQDTDHLLRLAFLLRELDAVSFAAVSPSAATVQSGPTVESPSTTAQAVAPASANPAAARPGNPPGANTTATAARPGAPATSPGNPSAGAARPGNPPGAPSAGATAPGNPPGATAARPGNPPGATAPRPGAPPAPGARPGNPPGAPAATRPGNPPGAPAATRPGNPPGAPAQPTATPGAEEIPALRTLATAMKQQTHFQRLGLAEQADGGAVKIAYFRLAKQYHPDTLPPGAPPELEKLKAEVFAYVGDAYRTLSDDKSRAAYLEELKSGGAGSEVDVNAILMAEELFQKACILVKARKFPEAVKMLNEAIQLNAEEAEFYAWRGYARFFTAPDKKAAQPEAFREIQNAIRRNERCAPAHYFLGVIAKLTGDATGALKHFKRTVELQPDHIDAQREIRMAAQKK</sequence>
<dbReference type="Pfam" id="PF14332">
    <property type="entry name" value="DUF4388"/>
    <property type="match status" value="1"/>
</dbReference>
<dbReference type="Pfam" id="PF00226">
    <property type="entry name" value="DnaJ"/>
    <property type="match status" value="1"/>
</dbReference>
<feature type="region of interest" description="Disordered" evidence="4">
    <location>
        <begin position="457"/>
        <end position="605"/>
    </location>
</feature>
<proteinExistence type="predicted"/>